<keyword evidence="3" id="KW-1185">Reference proteome</keyword>
<evidence type="ECO:0000259" key="1">
    <source>
        <dbReference type="Pfam" id="PF03184"/>
    </source>
</evidence>
<dbReference type="InterPro" id="IPR004875">
    <property type="entry name" value="DDE_SF_endonuclease_dom"/>
</dbReference>
<dbReference type="Pfam" id="PF03184">
    <property type="entry name" value="DDE_1"/>
    <property type="match status" value="1"/>
</dbReference>
<proteinExistence type="predicted"/>
<dbReference type="Proteomes" id="UP000789901">
    <property type="component" value="Unassembled WGS sequence"/>
</dbReference>
<evidence type="ECO:0000313" key="3">
    <source>
        <dbReference type="Proteomes" id="UP000789901"/>
    </source>
</evidence>
<dbReference type="EMBL" id="CAJVQB010167864">
    <property type="protein sequence ID" value="CAG8857161.1"/>
    <property type="molecule type" value="Genomic_DNA"/>
</dbReference>
<feature type="domain" description="DDE-1" evidence="1">
    <location>
        <begin position="54"/>
        <end position="121"/>
    </location>
</feature>
<feature type="non-terminal residue" evidence="2">
    <location>
        <position position="122"/>
    </location>
</feature>
<accession>A0ABN7XP81</accession>
<dbReference type="PANTHER" id="PTHR19303">
    <property type="entry name" value="TRANSPOSON"/>
    <property type="match status" value="1"/>
</dbReference>
<dbReference type="InterPro" id="IPR050863">
    <property type="entry name" value="CenT-Element_Derived"/>
</dbReference>
<comment type="caution">
    <text evidence="2">The sequence shown here is derived from an EMBL/GenBank/DDBJ whole genome shotgun (WGS) entry which is preliminary data.</text>
</comment>
<sequence length="122" mass="14014">FKQRHRLGWVKKHGEDASVDDAIVAAAIPQLKELLEPDTTLATKHLKEKKKDLERLTLALCANANGTDKRKIFVIGKSPNPRCFKRVNHNRLGIKYDASKKTWMTTILFQKWLEEFDLKMAG</sequence>
<reference evidence="2 3" key="1">
    <citation type="submission" date="2021-06" db="EMBL/GenBank/DDBJ databases">
        <authorList>
            <person name="Kallberg Y."/>
            <person name="Tangrot J."/>
            <person name="Rosling A."/>
        </authorList>
    </citation>
    <scope>NUCLEOTIDE SEQUENCE [LARGE SCALE GENOMIC DNA]</scope>
    <source>
        <strain evidence="2 3">120-4 pot B 10/14</strain>
    </source>
</reference>
<feature type="non-terminal residue" evidence="2">
    <location>
        <position position="1"/>
    </location>
</feature>
<name>A0ABN7XP81_GIGMA</name>
<gene>
    <name evidence="2" type="ORF">GMARGA_LOCUS45982</name>
</gene>
<protein>
    <submittedName>
        <fullName evidence="2">23713_t:CDS:1</fullName>
    </submittedName>
</protein>
<evidence type="ECO:0000313" key="2">
    <source>
        <dbReference type="EMBL" id="CAG8857161.1"/>
    </source>
</evidence>
<dbReference type="PANTHER" id="PTHR19303:SF73">
    <property type="entry name" value="PROTEIN PDC2"/>
    <property type="match status" value="1"/>
</dbReference>
<organism evidence="2 3">
    <name type="scientific">Gigaspora margarita</name>
    <dbReference type="NCBI Taxonomy" id="4874"/>
    <lineage>
        <taxon>Eukaryota</taxon>
        <taxon>Fungi</taxon>
        <taxon>Fungi incertae sedis</taxon>
        <taxon>Mucoromycota</taxon>
        <taxon>Glomeromycotina</taxon>
        <taxon>Glomeromycetes</taxon>
        <taxon>Diversisporales</taxon>
        <taxon>Gigasporaceae</taxon>
        <taxon>Gigaspora</taxon>
    </lineage>
</organism>